<name>A0A1H4HHU1_9SPHI</name>
<keyword evidence="2" id="KW-1185">Reference proteome</keyword>
<dbReference type="Proteomes" id="UP000198850">
    <property type="component" value="Unassembled WGS sequence"/>
</dbReference>
<organism evidence="1 2">
    <name type="scientific">Pedobacter hartonius</name>
    <dbReference type="NCBI Taxonomy" id="425514"/>
    <lineage>
        <taxon>Bacteria</taxon>
        <taxon>Pseudomonadati</taxon>
        <taxon>Bacteroidota</taxon>
        <taxon>Sphingobacteriia</taxon>
        <taxon>Sphingobacteriales</taxon>
        <taxon>Sphingobacteriaceae</taxon>
        <taxon>Pedobacter</taxon>
    </lineage>
</organism>
<dbReference type="OrthoDB" id="766751at2"/>
<evidence type="ECO:0000313" key="2">
    <source>
        <dbReference type="Proteomes" id="UP000198850"/>
    </source>
</evidence>
<dbReference type="AlphaFoldDB" id="A0A1H4HHU1"/>
<dbReference type="EMBL" id="FNRA01000019">
    <property type="protein sequence ID" value="SEB21373.1"/>
    <property type="molecule type" value="Genomic_DNA"/>
</dbReference>
<proteinExistence type="predicted"/>
<dbReference type="STRING" id="425514.SAMN05443550_11930"/>
<gene>
    <name evidence="1" type="ORF">SAMN05443550_11930</name>
</gene>
<dbReference type="RefSeq" id="WP_090560052.1">
    <property type="nucleotide sequence ID" value="NZ_FNRA01000019.1"/>
</dbReference>
<reference evidence="1 2" key="1">
    <citation type="submission" date="2016-10" db="EMBL/GenBank/DDBJ databases">
        <authorList>
            <person name="de Groot N.N."/>
        </authorList>
    </citation>
    <scope>NUCLEOTIDE SEQUENCE [LARGE SCALE GENOMIC DNA]</scope>
    <source>
        <strain evidence="1 2">DSM 19033</strain>
    </source>
</reference>
<evidence type="ECO:0000313" key="1">
    <source>
        <dbReference type="EMBL" id="SEB21373.1"/>
    </source>
</evidence>
<accession>A0A1H4HHU1</accession>
<protein>
    <submittedName>
        <fullName evidence="1">Uncharacterized protein</fullName>
    </submittedName>
</protein>
<sequence length="91" mass="11207">MKRKKINKKLNYQPTKLQKHELENPFDVMDYFFHDFPIHETRDNLWELYKGWVYNSSQYANEKITKDMLCFYTQFSEFLDACYVFTSKKAK</sequence>